<dbReference type="KEGG" id="gmw:113511324"/>
<feature type="region of interest" description="Disordered" evidence="1">
    <location>
        <begin position="1563"/>
        <end position="1590"/>
    </location>
</feature>
<feature type="compositionally biased region" description="Polar residues" evidence="1">
    <location>
        <begin position="1300"/>
        <end position="1314"/>
    </location>
</feature>
<feature type="region of interest" description="Disordered" evidence="1">
    <location>
        <begin position="1645"/>
        <end position="1676"/>
    </location>
</feature>
<feature type="compositionally biased region" description="Acidic residues" evidence="1">
    <location>
        <begin position="1915"/>
        <end position="1926"/>
    </location>
</feature>
<proteinExistence type="predicted"/>
<feature type="compositionally biased region" description="Low complexity" evidence="1">
    <location>
        <begin position="1569"/>
        <end position="1584"/>
    </location>
</feature>
<feature type="compositionally biased region" description="Basic and acidic residues" evidence="1">
    <location>
        <begin position="1891"/>
        <end position="1914"/>
    </location>
</feature>
<evidence type="ECO:0000313" key="2">
    <source>
        <dbReference type="Proteomes" id="UP001652740"/>
    </source>
</evidence>
<organism evidence="2 3">
    <name type="scientific">Galleria mellonella</name>
    <name type="common">Greater wax moth</name>
    <dbReference type="NCBI Taxonomy" id="7137"/>
    <lineage>
        <taxon>Eukaryota</taxon>
        <taxon>Metazoa</taxon>
        <taxon>Ecdysozoa</taxon>
        <taxon>Arthropoda</taxon>
        <taxon>Hexapoda</taxon>
        <taxon>Insecta</taxon>
        <taxon>Pterygota</taxon>
        <taxon>Neoptera</taxon>
        <taxon>Endopterygota</taxon>
        <taxon>Lepidoptera</taxon>
        <taxon>Glossata</taxon>
        <taxon>Ditrysia</taxon>
        <taxon>Pyraloidea</taxon>
        <taxon>Pyralidae</taxon>
        <taxon>Galleriinae</taxon>
        <taxon>Galleria</taxon>
    </lineage>
</organism>
<dbReference type="GeneID" id="113511324"/>
<evidence type="ECO:0000256" key="1">
    <source>
        <dbReference type="SAM" id="MobiDB-lite"/>
    </source>
</evidence>
<protein>
    <submittedName>
        <fullName evidence="3">LOW QUALITY PROTEIN: uncharacterized protein LOC113511324</fullName>
    </submittedName>
</protein>
<accession>A0A6J1WI74</accession>
<feature type="region of interest" description="Disordered" evidence="1">
    <location>
        <begin position="1512"/>
        <end position="1544"/>
    </location>
</feature>
<sequence>MSKLEKFKRRLIRTVARLRQQKIPEDKLWMQLQKNTKCDCRWMWNHMRTLTIKRLKRLLLAVDRHENITAVARMTLTDWMMCDFILVHEKIDLIGASLNLRSEPLSLLELFSLVQRFGVEGRSGDELASAWTAATIQYNYQGRQCSPMLLQRRWYQMKDLTRNRFYNFWFAYRGNAKYLDDARAQHGPTKLQMAIAKRYPHIITMPFLSWEELIEKRLAILPDEFEVKMRTLNNTSDLPKPCDENSPDLIIVEPEIEVIDLRVNSESETEYDEQDMVTEAQKMLGVNEMDGKSRDSSSIDAATDSHNTKTTSTTKTTSQKTTIKVEPQETNTEVIDEIDDLYDCEDLATTVIPSDIGDNAISRIANPVVNSQENINEIFSEEQATDLTEDPSSNEIPIVAPEPMMMPLITNVFGNVHIENEALVGISNALLEKNIDESVVNNNVKTSDVVQSNSVDQVKTVNNEIEEIDLEEDIISTVDVNKSTLNNRVAEDKSNIKSEVDNFEDMSINLTMIDDGIELVDDGIELSDEYDDVDTRTKPSSDKDKTKINIKTECGTKENEDNPKFDLKLLMDPVVYTTKLDDMNYFKTNNFTYVKDITNINDIIIESKPVSKRSIDNSRKENTVEPTGHLEENYMNDDLFDNNSIVNEKSVLSDSENEDVPEKMKVSLSSVLLQKPRARTYDFINLCKNPDFNTRLKRLTVGFLSSTRNRQLLKACKPMTVDVNKVFESKLINNTLYLKSCQMPKNAKPVSDISVEASSLGEQTRTIVPSAMSVQSLIDNTKINMEDLLQTTLVKTNSEPNNSQESSKNLEDLRERKKIICLPDINNVRRINQKLLIAEVTPIRIQIDNEKKVTPPVQIVSQDISSDIQISSANSEKKVSSITKSVTKVPNITCNIEKVSNQNSSNINARKTINIDALLNKGKLNDLNSITDINIMKDSTLNAPKNGKNIDKTSSLHTRTQIPRFSAPISWLNPNKNTKCIDSLLTMDTLNKMLNVICPDIELSTTMKDNKKSKAFRNQASELQKNLEEFERISKNAPNLVYKVNSNLSNSVSPETNETNLQTLVAKSIAQNQTSSHKMSIKRKKIKTNIIPRRLGSDYNVSNKYCCWARERINEAPLKSIRNHKHTLNQCTCCCKLDLVEFLKKKENFFARSTTDDAIILPNNDNSSLQKACETIERVVEESRKLCSNNEHEKPINSTTDTIPSITNKQDIISAPVEVISSFVDMKCTSTDMNLDTNIKNIAEVPSTDGMHSVATTVSVNINTDNKASQLPEVQNICPDSSFVVSDIINVDEDDEDTKNPVNLESDQPSSNPVPVNVTELPFTIIVKPRISSVNVVSSAEPGIKSSISTDKSLSRQERLINKRRPTEQRLGHCDLGKQLVIDGTKGLQSSNIQITNNVIVLSKIKQIQSPIYLGQNKILLTDVKLSKKNTNANQMPILGEKSLLTHRPVNTVLLPLGAEMTYVDIDPELISNTQIPFLPKIDKPVNSLISSNDTSRVISTNQDVNEIINLSDDENSNSENSEVNQQVKSSQRKEINSSSESVTDTSITDCHVIISDQVSNSTLSKMDSSNTNTETITTNPPSNVKDNNIDDSNIQVVNIVNNKDVPLIAGEKTDNEIDCSEIKSTGLALAETEITPIADQRSINNTDEVEQNKEQDINQPEDTNIEHEESNSTNVQRKSILSDLMEMSGISADDTTPNMPVDVTQQPVLLSHDAVLNVSNPIVDFPQLYPVTSFRELKYACEKNGNFFKCDLDTGILSVINVSIKKNPKKIKIPALTPIAPKTRIIDLTDDNDEKTPTIKPKINNKDSKRKKQRKKIKNINKEQNSGNAKAKARNLLPKNTAKPIKLFKVSYPSILKRNKIGNVSHESCNEEIKKSDMKHRINVKRKRKQQFDDTDRNTIHTFDVSDKLREQADDSQDNSSDDEPLANKSKRLRQEETKVNNADVESETGGIYKDCTTLTPDLIDELPSNRVMESIESESHPTISFISDIDMSQEDCVLGV</sequence>
<dbReference type="RefSeq" id="XP_026750758.2">
    <property type="nucleotide sequence ID" value="XM_026894957.3"/>
</dbReference>
<keyword evidence="2" id="KW-1185">Reference proteome</keyword>
<feature type="region of interest" description="Disordered" evidence="1">
    <location>
        <begin position="1791"/>
        <end position="1817"/>
    </location>
</feature>
<reference evidence="3" key="1">
    <citation type="submission" date="2025-08" db="UniProtKB">
        <authorList>
            <consortium name="RefSeq"/>
        </authorList>
    </citation>
    <scope>IDENTIFICATION</scope>
    <source>
        <tissue evidence="3">Whole larvae</tissue>
    </source>
</reference>
<feature type="compositionally biased region" description="Low complexity" evidence="1">
    <location>
        <begin position="308"/>
        <end position="322"/>
    </location>
</feature>
<feature type="compositionally biased region" description="Low complexity" evidence="1">
    <location>
        <begin position="1518"/>
        <end position="1528"/>
    </location>
</feature>
<feature type="region of interest" description="Disordered" evidence="1">
    <location>
        <begin position="1294"/>
        <end position="1315"/>
    </location>
</feature>
<name>A0A6J1WI74_GALME</name>
<dbReference type="InParanoid" id="A0A6J1WI74"/>
<dbReference type="Proteomes" id="UP001652740">
    <property type="component" value="Unplaced"/>
</dbReference>
<feature type="region of interest" description="Disordered" evidence="1">
    <location>
        <begin position="1876"/>
        <end position="1945"/>
    </location>
</feature>
<feature type="region of interest" description="Disordered" evidence="1">
    <location>
        <begin position="288"/>
        <end position="327"/>
    </location>
</feature>
<gene>
    <name evidence="3" type="primary">LOC113511324</name>
</gene>
<evidence type="ECO:0000313" key="3">
    <source>
        <dbReference type="RefSeq" id="XP_026750758.2"/>
    </source>
</evidence>